<dbReference type="SMART" id="SM00175">
    <property type="entry name" value="RAB"/>
    <property type="match status" value="1"/>
</dbReference>
<dbReference type="Pfam" id="PF00071">
    <property type="entry name" value="Ras"/>
    <property type="match status" value="1"/>
</dbReference>
<dbReference type="FunFam" id="3.40.50.300:FF:001667">
    <property type="entry name" value="Rab family gtpase"/>
    <property type="match status" value="1"/>
</dbReference>
<dbReference type="SMART" id="SM00174">
    <property type="entry name" value="RHO"/>
    <property type="match status" value="1"/>
</dbReference>
<dbReference type="InterPro" id="IPR005225">
    <property type="entry name" value="Small_GTP-bd"/>
</dbReference>
<dbReference type="AlphaFoldDB" id="A0A383V5Y0"/>
<accession>A0A383V5Y0</accession>
<dbReference type="SUPFAM" id="SSF52540">
    <property type="entry name" value="P-loop containing nucleoside triphosphate hydrolases"/>
    <property type="match status" value="1"/>
</dbReference>
<dbReference type="Proteomes" id="UP000256970">
    <property type="component" value="Unassembled WGS sequence"/>
</dbReference>
<dbReference type="PROSITE" id="PS51421">
    <property type="entry name" value="RAS"/>
    <property type="match status" value="1"/>
</dbReference>
<gene>
    <name evidence="1" type="ORF">BQ4739_LOCUS710</name>
</gene>
<proteinExistence type="predicted"/>
<dbReference type="STRING" id="3088.A0A383V5Y0"/>
<sequence length="197" mass="21468">MELSQQQTAKLVLLGEMGSGKSSLVLRYVKGQFFDYQASTVGAAFLTKTIPELSVKFEIWDTAGQERYHSLAPMYYRGAAAAIIVYDITSTDSFNRAKAWVRELQRQGSPNMIMALAGNKADLESARAVTVEEATAYATENGLFFMETSAKTAANVNELFSEIARKLPKAEAPRQQQPGIVLDTAPQPAAAKKSSCC</sequence>
<evidence type="ECO:0000313" key="1">
    <source>
        <dbReference type="EMBL" id="SZX60129.1"/>
    </source>
</evidence>
<dbReference type="PANTHER" id="PTHR47978">
    <property type="match status" value="1"/>
</dbReference>
<organism evidence="1 2">
    <name type="scientific">Tetradesmus obliquus</name>
    <name type="common">Green alga</name>
    <name type="synonym">Acutodesmus obliquus</name>
    <dbReference type="NCBI Taxonomy" id="3088"/>
    <lineage>
        <taxon>Eukaryota</taxon>
        <taxon>Viridiplantae</taxon>
        <taxon>Chlorophyta</taxon>
        <taxon>core chlorophytes</taxon>
        <taxon>Chlorophyceae</taxon>
        <taxon>CS clade</taxon>
        <taxon>Sphaeropleales</taxon>
        <taxon>Scenedesmaceae</taxon>
        <taxon>Tetradesmus</taxon>
    </lineage>
</organism>
<keyword evidence="2" id="KW-1185">Reference proteome</keyword>
<reference evidence="1 2" key="1">
    <citation type="submission" date="2016-10" db="EMBL/GenBank/DDBJ databases">
        <authorList>
            <person name="Cai Z."/>
        </authorList>
    </citation>
    <scope>NUCLEOTIDE SEQUENCE [LARGE SCALE GENOMIC DNA]</scope>
</reference>
<dbReference type="GO" id="GO:0005525">
    <property type="term" value="F:GTP binding"/>
    <property type="evidence" value="ECO:0007669"/>
    <property type="project" value="InterPro"/>
</dbReference>
<dbReference type="PROSITE" id="PS51419">
    <property type="entry name" value="RAB"/>
    <property type="match status" value="1"/>
</dbReference>
<dbReference type="SMART" id="SM00176">
    <property type="entry name" value="RAN"/>
    <property type="match status" value="1"/>
</dbReference>
<dbReference type="Gene3D" id="3.40.50.300">
    <property type="entry name" value="P-loop containing nucleotide triphosphate hydrolases"/>
    <property type="match status" value="1"/>
</dbReference>
<dbReference type="GO" id="GO:0003924">
    <property type="term" value="F:GTPase activity"/>
    <property type="evidence" value="ECO:0007669"/>
    <property type="project" value="InterPro"/>
</dbReference>
<dbReference type="EMBL" id="FNXT01000045">
    <property type="protein sequence ID" value="SZX60129.1"/>
    <property type="molecule type" value="Genomic_DNA"/>
</dbReference>
<evidence type="ECO:0000313" key="2">
    <source>
        <dbReference type="Proteomes" id="UP000256970"/>
    </source>
</evidence>
<dbReference type="NCBIfam" id="TIGR00231">
    <property type="entry name" value="small_GTP"/>
    <property type="match status" value="1"/>
</dbReference>
<dbReference type="CDD" id="cd01860">
    <property type="entry name" value="Rab5_related"/>
    <property type="match status" value="1"/>
</dbReference>
<name>A0A383V5Y0_TETOB</name>
<dbReference type="OrthoDB" id="63533at2759"/>
<dbReference type="InterPro" id="IPR027417">
    <property type="entry name" value="P-loop_NTPase"/>
</dbReference>
<dbReference type="SMART" id="SM00173">
    <property type="entry name" value="RAS"/>
    <property type="match status" value="1"/>
</dbReference>
<dbReference type="InterPro" id="IPR001806">
    <property type="entry name" value="Small_GTPase"/>
</dbReference>
<protein>
    <submittedName>
        <fullName evidence="1">Uncharacterized protein</fullName>
    </submittedName>
</protein>
<dbReference type="PRINTS" id="PR00449">
    <property type="entry name" value="RASTRNSFRMNG"/>
</dbReference>